<feature type="signal peptide" evidence="2">
    <location>
        <begin position="1"/>
        <end position="20"/>
    </location>
</feature>
<name>A0AAV7V3G7_PLEWA</name>
<feature type="compositionally biased region" description="Basic and acidic residues" evidence="1">
    <location>
        <begin position="143"/>
        <end position="152"/>
    </location>
</feature>
<evidence type="ECO:0000313" key="3">
    <source>
        <dbReference type="EMBL" id="KAJ1195778.1"/>
    </source>
</evidence>
<comment type="caution">
    <text evidence="3">The sequence shown here is derived from an EMBL/GenBank/DDBJ whole genome shotgun (WGS) entry which is preliminary data.</text>
</comment>
<feature type="compositionally biased region" description="Polar residues" evidence="1">
    <location>
        <begin position="97"/>
        <end position="110"/>
    </location>
</feature>
<sequence length="221" mass="25271">MAAPLLLWVWPACAPRPGHSAEVWRGPTDHRGGSRHAADVLEDDAPLEPDLKEILLDHNTSLKNTDAKLDLLTIRLHQVFKVHGQEMPVCRKRPGTEDTSTEQGQETAGSRNRPGIGDIRQQEQTMDRKHQHRAGTGYNRQQEQTRDRRHQGQETPGTGDTRQQEQTRDRRHQEAATAGTGDARQQEQSRDRRRQAAGTDQGQEMHTKQQEQTRDRRHQCR</sequence>
<feature type="compositionally biased region" description="Basic and acidic residues" evidence="1">
    <location>
        <begin position="203"/>
        <end position="214"/>
    </location>
</feature>
<reference evidence="3" key="1">
    <citation type="journal article" date="2022" name="bioRxiv">
        <title>Sequencing and chromosome-scale assembly of the giantPleurodeles waltlgenome.</title>
        <authorList>
            <person name="Brown T."/>
            <person name="Elewa A."/>
            <person name="Iarovenko S."/>
            <person name="Subramanian E."/>
            <person name="Araus A.J."/>
            <person name="Petzold A."/>
            <person name="Susuki M."/>
            <person name="Suzuki K.-i.T."/>
            <person name="Hayashi T."/>
            <person name="Toyoda A."/>
            <person name="Oliveira C."/>
            <person name="Osipova E."/>
            <person name="Leigh N.D."/>
            <person name="Simon A."/>
            <person name="Yun M.H."/>
        </authorList>
    </citation>
    <scope>NUCLEOTIDE SEQUENCE</scope>
    <source>
        <strain evidence="3">20211129_DDA</strain>
        <tissue evidence="3">Liver</tissue>
    </source>
</reference>
<feature type="chain" id="PRO_5043686882" evidence="2">
    <location>
        <begin position="21"/>
        <end position="221"/>
    </location>
</feature>
<evidence type="ECO:0000313" key="4">
    <source>
        <dbReference type="Proteomes" id="UP001066276"/>
    </source>
</evidence>
<proteinExistence type="predicted"/>
<evidence type="ECO:0000256" key="1">
    <source>
        <dbReference type="SAM" id="MobiDB-lite"/>
    </source>
</evidence>
<keyword evidence="4" id="KW-1185">Reference proteome</keyword>
<dbReference type="EMBL" id="JANPWB010000004">
    <property type="protein sequence ID" value="KAJ1195778.1"/>
    <property type="molecule type" value="Genomic_DNA"/>
</dbReference>
<dbReference type="Proteomes" id="UP001066276">
    <property type="component" value="Chromosome 2_2"/>
</dbReference>
<keyword evidence="2" id="KW-0732">Signal</keyword>
<gene>
    <name evidence="3" type="ORF">NDU88_005046</name>
</gene>
<protein>
    <submittedName>
        <fullName evidence="3">Uncharacterized protein</fullName>
    </submittedName>
</protein>
<feature type="region of interest" description="Disordered" evidence="1">
    <location>
        <begin position="87"/>
        <end position="221"/>
    </location>
</feature>
<dbReference type="AlphaFoldDB" id="A0AAV7V3G7"/>
<evidence type="ECO:0000256" key="2">
    <source>
        <dbReference type="SAM" id="SignalP"/>
    </source>
</evidence>
<accession>A0AAV7V3G7</accession>
<organism evidence="3 4">
    <name type="scientific">Pleurodeles waltl</name>
    <name type="common">Iberian ribbed newt</name>
    <dbReference type="NCBI Taxonomy" id="8319"/>
    <lineage>
        <taxon>Eukaryota</taxon>
        <taxon>Metazoa</taxon>
        <taxon>Chordata</taxon>
        <taxon>Craniata</taxon>
        <taxon>Vertebrata</taxon>
        <taxon>Euteleostomi</taxon>
        <taxon>Amphibia</taxon>
        <taxon>Batrachia</taxon>
        <taxon>Caudata</taxon>
        <taxon>Salamandroidea</taxon>
        <taxon>Salamandridae</taxon>
        <taxon>Pleurodelinae</taxon>
        <taxon>Pleurodeles</taxon>
    </lineage>
</organism>
<feature type="compositionally biased region" description="Basic and acidic residues" evidence="1">
    <location>
        <begin position="162"/>
        <end position="174"/>
    </location>
</feature>